<sequence length="125" mass="13248">MASEQSSTGPALHEMTPGTLSSGLVSQPPSSTTFVPPTRDDWDTLLQPLINEYFYPSPCVDHPVPEVAAPVPVVSTGTPSSTLVDHFAPSPSTSQTLQESPSHVISFGAKEADHDIKVAHMDNNP</sequence>
<evidence type="ECO:0008006" key="3">
    <source>
        <dbReference type="Google" id="ProtNLM"/>
    </source>
</evidence>
<feature type="compositionally biased region" description="Polar residues" evidence="1">
    <location>
        <begin position="18"/>
        <end position="35"/>
    </location>
</feature>
<evidence type="ECO:0000313" key="2">
    <source>
        <dbReference type="EMBL" id="GEU60430.1"/>
    </source>
</evidence>
<dbReference type="EMBL" id="BKCJ010004333">
    <property type="protein sequence ID" value="GEU60430.1"/>
    <property type="molecule type" value="Genomic_DNA"/>
</dbReference>
<dbReference type="AlphaFoldDB" id="A0A6L2LH03"/>
<name>A0A6L2LH03_TANCI</name>
<comment type="caution">
    <text evidence="2">The sequence shown here is derived from an EMBL/GenBank/DDBJ whole genome shotgun (WGS) entry which is preliminary data.</text>
</comment>
<organism evidence="2">
    <name type="scientific">Tanacetum cinerariifolium</name>
    <name type="common">Dalmatian daisy</name>
    <name type="synonym">Chrysanthemum cinerariifolium</name>
    <dbReference type="NCBI Taxonomy" id="118510"/>
    <lineage>
        <taxon>Eukaryota</taxon>
        <taxon>Viridiplantae</taxon>
        <taxon>Streptophyta</taxon>
        <taxon>Embryophyta</taxon>
        <taxon>Tracheophyta</taxon>
        <taxon>Spermatophyta</taxon>
        <taxon>Magnoliopsida</taxon>
        <taxon>eudicotyledons</taxon>
        <taxon>Gunneridae</taxon>
        <taxon>Pentapetalae</taxon>
        <taxon>asterids</taxon>
        <taxon>campanulids</taxon>
        <taxon>Asterales</taxon>
        <taxon>Asteraceae</taxon>
        <taxon>Asteroideae</taxon>
        <taxon>Anthemideae</taxon>
        <taxon>Anthemidinae</taxon>
        <taxon>Tanacetum</taxon>
    </lineage>
</organism>
<feature type="region of interest" description="Disordered" evidence="1">
    <location>
        <begin position="1"/>
        <end position="39"/>
    </location>
</feature>
<protein>
    <recommendedName>
        <fullName evidence="3">Integrase, catalytic region, zinc finger, CCHC-type, peptidase aspartic, catalytic</fullName>
    </recommendedName>
</protein>
<evidence type="ECO:0000256" key="1">
    <source>
        <dbReference type="SAM" id="MobiDB-lite"/>
    </source>
</evidence>
<gene>
    <name evidence="2" type="ORF">Tci_032408</name>
</gene>
<accession>A0A6L2LH03</accession>
<proteinExistence type="predicted"/>
<reference evidence="2" key="1">
    <citation type="journal article" date="2019" name="Sci. Rep.">
        <title>Draft genome of Tanacetum cinerariifolium, the natural source of mosquito coil.</title>
        <authorList>
            <person name="Yamashiro T."/>
            <person name="Shiraishi A."/>
            <person name="Satake H."/>
            <person name="Nakayama K."/>
        </authorList>
    </citation>
    <scope>NUCLEOTIDE SEQUENCE</scope>
</reference>